<keyword evidence="5" id="KW-0547">Nucleotide-binding</keyword>
<comment type="caution">
    <text evidence="10">The sequence shown here is derived from an EMBL/GenBank/DDBJ whole genome shotgun (WGS) entry which is preliminary data.</text>
</comment>
<protein>
    <submittedName>
        <fullName evidence="10">ABC transporter ATP-binding protein</fullName>
    </submittedName>
</protein>
<dbReference type="PANTHER" id="PTHR43297:SF2">
    <property type="entry name" value="DIPEPTIDE TRANSPORT ATP-BINDING PROTEIN DPPD"/>
    <property type="match status" value="1"/>
</dbReference>
<evidence type="ECO:0000256" key="7">
    <source>
        <dbReference type="ARBA" id="ARBA00023136"/>
    </source>
</evidence>
<sequence length="353" mass="38012">MTTSEAAALDAKDAPRDGGSPLLQVSDLHVSFKTDEGHVQAVRGISFDVRAGETVAIVGESGSGKSVTNLAMMGLIPQPPGRVDSGSALFQGRDLLKMNARELQAIRGRHVSMIFQDPMTALNPLMTIEQQMTEMTRLHLSLTKKEASARAVEMLGMVGITSPEKRLRDYPHQFSGGMRQRVMIAMALSCEPELLIADEPTTALDVTIQAQIMDLLADLQERKGTAIVLITHDLGVVAGVADRVMVMYAGRIVEKANVNDLFESPRHPYTLGLLGSLPRFDTEQHDQLSAIPGGPPDMSEPIVGCSFAPRCSFVEDVCKKTEPDLERKVAASGGVNSLPVVQPHLAACHVEVA</sequence>
<reference evidence="10" key="1">
    <citation type="submission" date="2021-11" db="EMBL/GenBank/DDBJ databases">
        <title>Genome sequence.</title>
        <authorList>
            <person name="Sun Q."/>
        </authorList>
    </citation>
    <scope>NUCLEOTIDE SEQUENCE</scope>
    <source>
        <strain evidence="10">JC740</strain>
    </source>
</reference>
<dbReference type="InterPro" id="IPR003593">
    <property type="entry name" value="AAA+_ATPase"/>
</dbReference>
<evidence type="ECO:0000256" key="5">
    <source>
        <dbReference type="ARBA" id="ARBA00022741"/>
    </source>
</evidence>
<feature type="region of interest" description="Disordered" evidence="8">
    <location>
        <begin position="1"/>
        <end position="20"/>
    </location>
</feature>
<evidence type="ECO:0000256" key="6">
    <source>
        <dbReference type="ARBA" id="ARBA00022840"/>
    </source>
</evidence>
<keyword evidence="6 10" id="KW-0067">ATP-binding</keyword>
<evidence type="ECO:0000256" key="2">
    <source>
        <dbReference type="ARBA" id="ARBA00005417"/>
    </source>
</evidence>
<dbReference type="RefSeq" id="WP_230273336.1">
    <property type="nucleotide sequence ID" value="NZ_JAJKFW010000021.1"/>
</dbReference>
<accession>A0ABS8NG31</accession>
<evidence type="ECO:0000313" key="10">
    <source>
        <dbReference type="EMBL" id="MCC9642507.1"/>
    </source>
</evidence>
<proteinExistence type="inferred from homology"/>
<dbReference type="InterPro" id="IPR050388">
    <property type="entry name" value="ABC_Ni/Peptide_Import"/>
</dbReference>
<comment type="subcellular location">
    <subcellularLocation>
        <location evidence="1">Cell inner membrane</location>
        <topology evidence="1">Peripheral membrane protein</topology>
    </subcellularLocation>
</comment>
<evidence type="ECO:0000259" key="9">
    <source>
        <dbReference type="PROSITE" id="PS50893"/>
    </source>
</evidence>
<dbReference type="SMART" id="SM00382">
    <property type="entry name" value="AAA"/>
    <property type="match status" value="1"/>
</dbReference>
<dbReference type="CDD" id="cd03257">
    <property type="entry name" value="ABC_NikE_OppD_transporters"/>
    <property type="match status" value="1"/>
</dbReference>
<dbReference type="EMBL" id="JAJKFW010000021">
    <property type="protein sequence ID" value="MCC9642507.1"/>
    <property type="molecule type" value="Genomic_DNA"/>
</dbReference>
<keyword evidence="4" id="KW-1003">Cell membrane</keyword>
<keyword evidence="7" id="KW-0472">Membrane</keyword>
<dbReference type="Pfam" id="PF08352">
    <property type="entry name" value="oligo_HPY"/>
    <property type="match status" value="1"/>
</dbReference>
<evidence type="ECO:0000256" key="8">
    <source>
        <dbReference type="SAM" id="MobiDB-lite"/>
    </source>
</evidence>
<dbReference type="Gene3D" id="3.40.50.300">
    <property type="entry name" value="P-loop containing nucleotide triphosphate hydrolases"/>
    <property type="match status" value="1"/>
</dbReference>
<dbReference type="InterPro" id="IPR017871">
    <property type="entry name" value="ABC_transporter-like_CS"/>
</dbReference>
<dbReference type="Proteomes" id="UP001430306">
    <property type="component" value="Unassembled WGS sequence"/>
</dbReference>
<keyword evidence="11" id="KW-1185">Reference proteome</keyword>
<evidence type="ECO:0000256" key="4">
    <source>
        <dbReference type="ARBA" id="ARBA00022475"/>
    </source>
</evidence>
<dbReference type="NCBIfam" id="TIGR01727">
    <property type="entry name" value="oligo_HPY"/>
    <property type="match status" value="1"/>
</dbReference>
<gene>
    <name evidence="10" type="ORF">LOC71_09490</name>
</gene>
<dbReference type="InterPro" id="IPR027417">
    <property type="entry name" value="P-loop_NTPase"/>
</dbReference>
<dbReference type="InterPro" id="IPR013563">
    <property type="entry name" value="Oligopep_ABC_C"/>
</dbReference>
<dbReference type="SUPFAM" id="SSF52540">
    <property type="entry name" value="P-loop containing nucleoside triphosphate hydrolases"/>
    <property type="match status" value="1"/>
</dbReference>
<name>A0ABS8NG31_9BACT</name>
<dbReference type="PROSITE" id="PS50893">
    <property type="entry name" value="ABC_TRANSPORTER_2"/>
    <property type="match status" value="1"/>
</dbReference>
<comment type="similarity">
    <text evidence="2">Belongs to the ABC transporter superfamily.</text>
</comment>
<dbReference type="InterPro" id="IPR003439">
    <property type="entry name" value="ABC_transporter-like_ATP-bd"/>
</dbReference>
<dbReference type="PANTHER" id="PTHR43297">
    <property type="entry name" value="OLIGOPEPTIDE TRANSPORT ATP-BINDING PROTEIN APPD"/>
    <property type="match status" value="1"/>
</dbReference>
<evidence type="ECO:0000256" key="1">
    <source>
        <dbReference type="ARBA" id="ARBA00004417"/>
    </source>
</evidence>
<dbReference type="PROSITE" id="PS00211">
    <property type="entry name" value="ABC_TRANSPORTER_1"/>
    <property type="match status" value="1"/>
</dbReference>
<dbReference type="GO" id="GO:0005524">
    <property type="term" value="F:ATP binding"/>
    <property type="evidence" value="ECO:0007669"/>
    <property type="project" value="UniProtKB-KW"/>
</dbReference>
<evidence type="ECO:0000313" key="11">
    <source>
        <dbReference type="Proteomes" id="UP001430306"/>
    </source>
</evidence>
<feature type="domain" description="ABC transporter" evidence="9">
    <location>
        <begin position="23"/>
        <end position="274"/>
    </location>
</feature>
<dbReference type="Pfam" id="PF00005">
    <property type="entry name" value="ABC_tran"/>
    <property type="match status" value="1"/>
</dbReference>
<organism evidence="10 11">
    <name type="scientific">Rhodopirellula halodulae</name>
    <dbReference type="NCBI Taxonomy" id="2894198"/>
    <lineage>
        <taxon>Bacteria</taxon>
        <taxon>Pseudomonadati</taxon>
        <taxon>Planctomycetota</taxon>
        <taxon>Planctomycetia</taxon>
        <taxon>Pirellulales</taxon>
        <taxon>Pirellulaceae</taxon>
        <taxon>Rhodopirellula</taxon>
    </lineage>
</organism>
<keyword evidence="3" id="KW-0813">Transport</keyword>
<evidence type="ECO:0000256" key="3">
    <source>
        <dbReference type="ARBA" id="ARBA00022448"/>
    </source>
</evidence>